<gene>
    <name evidence="2" type="ORF">AURDEDRAFT_177531</name>
</gene>
<evidence type="ECO:0000313" key="3">
    <source>
        <dbReference type="Proteomes" id="UP000006514"/>
    </source>
</evidence>
<dbReference type="Gene3D" id="2.40.70.10">
    <property type="entry name" value="Acid Proteases"/>
    <property type="match status" value="1"/>
</dbReference>
<dbReference type="InterPro" id="IPR021109">
    <property type="entry name" value="Peptidase_aspartic_dom_sf"/>
</dbReference>
<name>J0WNF9_AURST</name>
<proteinExistence type="predicted"/>
<accession>J0WNF9</accession>
<feature type="compositionally biased region" description="Pro residues" evidence="1">
    <location>
        <begin position="154"/>
        <end position="165"/>
    </location>
</feature>
<evidence type="ECO:0000313" key="2">
    <source>
        <dbReference type="EMBL" id="EJD33385.1"/>
    </source>
</evidence>
<dbReference type="AlphaFoldDB" id="J0WNF9"/>
<keyword evidence="3" id="KW-1185">Reference proteome</keyword>
<feature type="region of interest" description="Disordered" evidence="1">
    <location>
        <begin position="148"/>
        <end position="183"/>
    </location>
</feature>
<organism evidence="2 3">
    <name type="scientific">Auricularia subglabra (strain TFB-10046 / SS5)</name>
    <name type="common">White-rot fungus</name>
    <name type="synonym">Auricularia delicata (strain TFB10046)</name>
    <dbReference type="NCBI Taxonomy" id="717982"/>
    <lineage>
        <taxon>Eukaryota</taxon>
        <taxon>Fungi</taxon>
        <taxon>Dikarya</taxon>
        <taxon>Basidiomycota</taxon>
        <taxon>Agaricomycotina</taxon>
        <taxon>Agaricomycetes</taxon>
        <taxon>Auriculariales</taxon>
        <taxon>Auriculariaceae</taxon>
        <taxon>Auricularia</taxon>
    </lineage>
</organism>
<dbReference type="EMBL" id="JH688258">
    <property type="protein sequence ID" value="EJD33385.1"/>
    <property type="molecule type" value="Genomic_DNA"/>
</dbReference>
<evidence type="ECO:0000256" key="1">
    <source>
        <dbReference type="SAM" id="MobiDB-lite"/>
    </source>
</evidence>
<reference evidence="3" key="1">
    <citation type="journal article" date="2012" name="Science">
        <title>The Paleozoic origin of enzymatic lignin decomposition reconstructed from 31 fungal genomes.</title>
        <authorList>
            <person name="Floudas D."/>
            <person name="Binder M."/>
            <person name="Riley R."/>
            <person name="Barry K."/>
            <person name="Blanchette R.A."/>
            <person name="Henrissat B."/>
            <person name="Martinez A.T."/>
            <person name="Otillar R."/>
            <person name="Spatafora J.W."/>
            <person name="Yadav J.S."/>
            <person name="Aerts A."/>
            <person name="Benoit I."/>
            <person name="Boyd A."/>
            <person name="Carlson A."/>
            <person name="Copeland A."/>
            <person name="Coutinho P.M."/>
            <person name="de Vries R.P."/>
            <person name="Ferreira P."/>
            <person name="Findley K."/>
            <person name="Foster B."/>
            <person name="Gaskell J."/>
            <person name="Glotzer D."/>
            <person name="Gorecki P."/>
            <person name="Heitman J."/>
            <person name="Hesse C."/>
            <person name="Hori C."/>
            <person name="Igarashi K."/>
            <person name="Jurgens J.A."/>
            <person name="Kallen N."/>
            <person name="Kersten P."/>
            <person name="Kohler A."/>
            <person name="Kuees U."/>
            <person name="Kumar T.K.A."/>
            <person name="Kuo A."/>
            <person name="LaButti K."/>
            <person name="Larrondo L.F."/>
            <person name="Lindquist E."/>
            <person name="Ling A."/>
            <person name="Lombard V."/>
            <person name="Lucas S."/>
            <person name="Lundell T."/>
            <person name="Martin R."/>
            <person name="McLaughlin D.J."/>
            <person name="Morgenstern I."/>
            <person name="Morin E."/>
            <person name="Murat C."/>
            <person name="Nagy L.G."/>
            <person name="Nolan M."/>
            <person name="Ohm R.A."/>
            <person name="Patyshakuliyeva A."/>
            <person name="Rokas A."/>
            <person name="Ruiz-Duenas F.J."/>
            <person name="Sabat G."/>
            <person name="Salamov A."/>
            <person name="Samejima M."/>
            <person name="Schmutz J."/>
            <person name="Slot J.C."/>
            <person name="St John F."/>
            <person name="Stenlid J."/>
            <person name="Sun H."/>
            <person name="Sun S."/>
            <person name="Syed K."/>
            <person name="Tsang A."/>
            <person name="Wiebenga A."/>
            <person name="Young D."/>
            <person name="Pisabarro A."/>
            <person name="Eastwood D.C."/>
            <person name="Martin F."/>
            <person name="Cullen D."/>
            <person name="Grigoriev I.V."/>
            <person name="Hibbett D.S."/>
        </authorList>
    </citation>
    <scope>NUCLEOTIDE SEQUENCE [LARGE SCALE GENOMIC DNA]</scope>
    <source>
        <strain evidence="3">TFB10046</strain>
    </source>
</reference>
<sequence length="334" mass="37307">MPIVVNQPAGYKRLLRSHVLRAALGWDENTFESVQEFIRRETRAHMRVVRSSVALNLDAFAVNDLCVKARVAFPALPSYEDDWHVKAILKRYLRNAARRRREGHGVTPAAGHEAKGPAATFALSHEETGAVAASSSSRNEAEGVFSAPAISASPTPPGSPTPAPPGLSSQLRAEDRIDGGDDPSNWRDVSIYWGKAHGYRIRVHPDTGKERTYISYHAAQRIGATMQCIPYLGWQENVDDVQFVRFDNGSDWTCLAKAYFTIDFDGMKEAIAAFVVDSTLCGVDLVLGSNWIRKHEGSMDWRRGRFVFRSSLGMHFLVLRDPEDDSFFDMLDYM</sequence>
<protein>
    <submittedName>
        <fullName evidence="2">Uncharacterized protein</fullName>
    </submittedName>
</protein>
<dbReference type="Proteomes" id="UP000006514">
    <property type="component" value="Unassembled WGS sequence"/>
</dbReference>
<dbReference type="InParanoid" id="J0WNF9"/>
<dbReference type="KEGG" id="adl:AURDEDRAFT_177531"/>